<evidence type="ECO:0000313" key="2">
    <source>
        <dbReference type="EMBL" id="GEN60767.1"/>
    </source>
</evidence>
<accession>A0A511XCS5</accession>
<evidence type="ECO:0000313" key="3">
    <source>
        <dbReference type="Proteomes" id="UP000321635"/>
    </source>
</evidence>
<reference evidence="2 3" key="1">
    <citation type="submission" date="2019-07" db="EMBL/GenBank/DDBJ databases">
        <title>Whole genome shotgun sequence of Acetobacter nitrogenifigens NBRC 105050.</title>
        <authorList>
            <person name="Hosoyama A."/>
            <person name="Uohara A."/>
            <person name="Ohji S."/>
            <person name="Ichikawa N."/>
        </authorList>
    </citation>
    <scope>NUCLEOTIDE SEQUENCE [LARGE SCALE GENOMIC DNA]</scope>
    <source>
        <strain evidence="2 3">NBRC 105050</strain>
    </source>
</reference>
<keyword evidence="1" id="KW-0472">Membrane</keyword>
<dbReference type="STRING" id="1120919.GCA_000429165_02761"/>
<comment type="caution">
    <text evidence="2">The sequence shown here is derived from an EMBL/GenBank/DDBJ whole genome shotgun (WGS) entry which is preliminary data.</text>
</comment>
<evidence type="ECO:0008006" key="4">
    <source>
        <dbReference type="Google" id="ProtNLM"/>
    </source>
</evidence>
<dbReference type="EMBL" id="BJYF01000021">
    <property type="protein sequence ID" value="GEN60767.1"/>
    <property type="molecule type" value="Genomic_DNA"/>
</dbReference>
<dbReference type="Proteomes" id="UP000321635">
    <property type="component" value="Unassembled WGS sequence"/>
</dbReference>
<sequence>MKVFTVWVPGPNAPVSQRDARAPVLVKDGVDWRVAFFGWLGLLRGGAWMSGLFAASATMLVRTGAGGFVAPWAILCLSHLVLAVSAGDLRAWELRLRGFRPDGVIVGASRDGALLRYLDRVRTESGGERRHGAPGGLIPDPFAVAGARL</sequence>
<keyword evidence="3" id="KW-1185">Reference proteome</keyword>
<feature type="transmembrane region" description="Helical" evidence="1">
    <location>
        <begin position="69"/>
        <end position="87"/>
    </location>
</feature>
<keyword evidence="1" id="KW-0812">Transmembrane</keyword>
<dbReference type="RefSeq" id="WP_051292318.1">
    <property type="nucleotide sequence ID" value="NZ_AUBI01000012.1"/>
</dbReference>
<organism evidence="2 3">
    <name type="scientific">Acetobacter nitrogenifigens DSM 23921 = NBRC 105050</name>
    <dbReference type="NCBI Taxonomy" id="1120919"/>
    <lineage>
        <taxon>Bacteria</taxon>
        <taxon>Pseudomonadati</taxon>
        <taxon>Pseudomonadota</taxon>
        <taxon>Alphaproteobacteria</taxon>
        <taxon>Acetobacterales</taxon>
        <taxon>Acetobacteraceae</taxon>
        <taxon>Acetobacter</taxon>
    </lineage>
</organism>
<dbReference type="AlphaFoldDB" id="A0A511XCS5"/>
<evidence type="ECO:0000256" key="1">
    <source>
        <dbReference type="SAM" id="Phobius"/>
    </source>
</evidence>
<proteinExistence type="predicted"/>
<dbReference type="OrthoDB" id="7284914at2"/>
<protein>
    <recommendedName>
        <fullName evidence="4">DUF2628 domain-containing protein</fullName>
    </recommendedName>
</protein>
<gene>
    <name evidence="2" type="ORF">ANI02nite_26510</name>
</gene>
<feature type="transmembrane region" description="Helical" evidence="1">
    <location>
        <begin position="34"/>
        <end position="57"/>
    </location>
</feature>
<keyword evidence="1" id="KW-1133">Transmembrane helix</keyword>
<name>A0A511XCS5_9PROT</name>